<evidence type="ECO:0000313" key="15">
    <source>
        <dbReference type="EMBL" id="MBI3127398.1"/>
    </source>
</evidence>
<dbReference type="Pfam" id="PF00662">
    <property type="entry name" value="Proton_antipo_N"/>
    <property type="match status" value="1"/>
</dbReference>
<feature type="transmembrane region" description="Helical" evidence="10">
    <location>
        <begin position="135"/>
        <end position="154"/>
    </location>
</feature>
<feature type="transmembrane region" description="Helical" evidence="10">
    <location>
        <begin position="368"/>
        <end position="391"/>
    </location>
</feature>
<comment type="caution">
    <text evidence="15">The sequence shown here is derived from an EMBL/GenBank/DDBJ whole genome shotgun (WGS) entry which is preliminary data.</text>
</comment>
<proteinExistence type="predicted"/>
<dbReference type="Pfam" id="PF00361">
    <property type="entry name" value="Proton_antipo_M"/>
    <property type="match status" value="1"/>
</dbReference>
<dbReference type="InterPro" id="IPR046806">
    <property type="entry name" value="MrpA_C/MbhE"/>
</dbReference>
<feature type="transmembrane region" description="Helical" evidence="10">
    <location>
        <begin position="503"/>
        <end position="524"/>
    </location>
</feature>
<evidence type="ECO:0000256" key="7">
    <source>
        <dbReference type="ARBA" id="ARBA00023065"/>
    </source>
</evidence>
<dbReference type="PRINTS" id="PR01434">
    <property type="entry name" value="NADHDHGNASE5"/>
</dbReference>
<feature type="domain" description="NADH:quinone oxidoreductase/Mrp antiporter transmembrane" evidence="11">
    <location>
        <begin position="129"/>
        <end position="400"/>
    </location>
</feature>
<feature type="transmembrane region" description="Helical" evidence="10">
    <location>
        <begin position="82"/>
        <end position="100"/>
    </location>
</feature>
<feature type="transmembrane region" description="Helical" evidence="10">
    <location>
        <begin position="634"/>
        <end position="651"/>
    </location>
</feature>
<gene>
    <name evidence="15" type="ORF">HYZ11_07320</name>
</gene>
<dbReference type="GO" id="GO:0005886">
    <property type="term" value="C:plasma membrane"/>
    <property type="evidence" value="ECO:0007669"/>
    <property type="project" value="UniProtKB-SubCell"/>
</dbReference>
<keyword evidence="3" id="KW-0050">Antiport</keyword>
<feature type="transmembrane region" description="Helical" evidence="10">
    <location>
        <begin position="270"/>
        <end position="291"/>
    </location>
</feature>
<dbReference type="Pfam" id="PF13244">
    <property type="entry name" value="MbhD"/>
    <property type="match status" value="1"/>
</dbReference>
<feature type="domain" description="NADH-Ubiquinone oxidoreductase (complex I) chain 5 N-terminal" evidence="12">
    <location>
        <begin position="68"/>
        <end position="113"/>
    </location>
</feature>
<feature type="transmembrane region" description="Helical" evidence="10">
    <location>
        <begin position="453"/>
        <end position="475"/>
    </location>
</feature>
<feature type="transmembrane region" description="Helical" evidence="10">
    <location>
        <begin position="166"/>
        <end position="187"/>
    </location>
</feature>
<dbReference type="PANTHER" id="PTHR43373">
    <property type="entry name" value="NA(+)/H(+) ANTIPORTER SUBUNIT"/>
    <property type="match status" value="1"/>
</dbReference>
<evidence type="ECO:0000256" key="1">
    <source>
        <dbReference type="ARBA" id="ARBA00004651"/>
    </source>
</evidence>
<keyword evidence="2" id="KW-0813">Transport</keyword>
<keyword evidence="7" id="KW-0406">Ion transport</keyword>
<feature type="transmembrane region" description="Helical" evidence="10">
    <location>
        <begin position="574"/>
        <end position="596"/>
    </location>
</feature>
<evidence type="ECO:0000256" key="5">
    <source>
        <dbReference type="ARBA" id="ARBA00022692"/>
    </source>
</evidence>
<protein>
    <submittedName>
        <fullName evidence="15">DUF4040 domain-containing protein</fullName>
    </submittedName>
</protein>
<feature type="domain" description="MrpA C-terminal/MbhE" evidence="14">
    <location>
        <begin position="690"/>
        <end position="770"/>
    </location>
</feature>
<dbReference type="AlphaFoldDB" id="A0A932HZN2"/>
<feature type="transmembrane region" description="Helical" evidence="10">
    <location>
        <begin position="29"/>
        <end position="51"/>
    </location>
</feature>
<evidence type="ECO:0000256" key="3">
    <source>
        <dbReference type="ARBA" id="ARBA00022449"/>
    </source>
</evidence>
<keyword evidence="6 10" id="KW-1133">Transmembrane helix</keyword>
<evidence type="ECO:0000256" key="9">
    <source>
        <dbReference type="RuleBase" id="RU000320"/>
    </source>
</evidence>
<feature type="transmembrane region" description="Helical" evidence="10">
    <location>
        <begin position="755"/>
        <end position="773"/>
    </location>
</feature>
<feature type="transmembrane region" description="Helical" evidence="10">
    <location>
        <begin position="695"/>
        <end position="713"/>
    </location>
</feature>
<dbReference type="InterPro" id="IPR001750">
    <property type="entry name" value="ND/Mrp_TM"/>
</dbReference>
<keyword evidence="4" id="KW-1003">Cell membrane</keyword>
<feature type="transmembrane region" description="Helical" evidence="10">
    <location>
        <begin position="112"/>
        <end position="129"/>
    </location>
</feature>
<name>A0A932HZN2_UNCTE</name>
<feature type="transmembrane region" description="Helical" evidence="10">
    <location>
        <begin position="411"/>
        <end position="432"/>
    </location>
</feature>
<feature type="transmembrane region" description="Helical" evidence="10">
    <location>
        <begin position="237"/>
        <end position="258"/>
    </location>
</feature>
<feature type="domain" description="MrpA C-terminal/MbhD" evidence="13">
    <location>
        <begin position="616"/>
        <end position="680"/>
    </location>
</feature>
<feature type="transmembrane region" description="Helical" evidence="10">
    <location>
        <begin position="193"/>
        <end position="216"/>
    </location>
</feature>
<organism evidence="15 16">
    <name type="scientific">Tectimicrobiota bacterium</name>
    <dbReference type="NCBI Taxonomy" id="2528274"/>
    <lineage>
        <taxon>Bacteria</taxon>
        <taxon>Pseudomonadati</taxon>
        <taxon>Nitrospinota/Tectimicrobiota group</taxon>
        <taxon>Candidatus Tectimicrobiota</taxon>
    </lineage>
</organism>
<evidence type="ECO:0000256" key="8">
    <source>
        <dbReference type="ARBA" id="ARBA00023136"/>
    </source>
</evidence>
<evidence type="ECO:0000256" key="2">
    <source>
        <dbReference type="ARBA" id="ARBA00022448"/>
    </source>
</evidence>
<sequence length="776" mass="82477">MTAILIAVFFPFLAALAVPLFVRRLRRGAAWIAMAAPLASLYAVFGLHAAWRAGGMKPLHFVLPWLRDANVELAFRVDGLSLMWGFLVAGMGALIVLYSHWYMRHDEALGRYYAFLIAFMGSMLGVVFSDHLIGLFVFWELTSITSYFLIGYWHDREASVYGAQKAMLITGGGGLAMLGGFLLVGQATGEWRISALLAGPGAAGAVSSAAFVLILIGAASKSAQWPFHVWLPNAMEAPTPISAFLHSATMVKAGIFLLMRLYPLLGGHPLWGYAVTALGMTTMIAGGLLSLRANDLKAILAYGTISQLGLIVTFLGYGGETGVIGATLHLYNHAAAKAAMFMAVGIIDHESGTRDIRLLSGLARAMPLTHILTLLAALSLIGVPPLGGFLTKEMLYEASLHPGGPGAWGTFWPWLTLGAGIVTALYHLRFLGGTFWQQGGGRPPKHPHDPPRGMLLAPALLAAGAFLLGVAPGLVEPIAAPAAAATLGGTEPLPLRLALWHGVNLPLLMSMVTLIAGAGLYAGFAKVAPALDAAAALWRRGPGPDKAYDGSLRWARERTWGLLTLLQDGNLRRYLRWTMVAPAAILLLLAPQLPWGEGLFPAYEPAGFLPWLLCPLIAALAFATALFTQRIPAILALGGAGYAISALYLLLKAPDLALTQIMIESASVILFLIVFRSLPELAPGARGAGRKARDWAIALGLGTAAAAVMALAMNGHQVRTIADYFMRTSKPVAGFKNVVNAIIVDYRGYDTLGEITVLAIAGIAIYAMIRLAGEMK</sequence>
<keyword evidence="8 10" id="KW-0472">Membrane</keyword>
<feature type="transmembrane region" description="Helical" evidence="10">
    <location>
        <begin position="657"/>
        <end position="675"/>
    </location>
</feature>
<reference evidence="15" key="1">
    <citation type="submission" date="2020-07" db="EMBL/GenBank/DDBJ databases">
        <title>Huge and variable diversity of episymbiotic CPR bacteria and DPANN archaea in groundwater ecosystems.</title>
        <authorList>
            <person name="He C.Y."/>
            <person name="Keren R."/>
            <person name="Whittaker M."/>
            <person name="Farag I.F."/>
            <person name="Doudna J."/>
            <person name="Cate J.H.D."/>
            <person name="Banfield J.F."/>
        </authorList>
    </citation>
    <scope>NUCLEOTIDE SEQUENCE</scope>
    <source>
        <strain evidence="15">NC_groundwater_763_Ag_S-0.2um_68_21</strain>
    </source>
</reference>
<evidence type="ECO:0000259" key="13">
    <source>
        <dbReference type="Pfam" id="PF13244"/>
    </source>
</evidence>
<keyword evidence="5 9" id="KW-0812">Transmembrane</keyword>
<evidence type="ECO:0000256" key="10">
    <source>
        <dbReference type="SAM" id="Phobius"/>
    </source>
</evidence>
<dbReference type="EMBL" id="JACPUR010000017">
    <property type="protein sequence ID" value="MBI3127398.1"/>
    <property type="molecule type" value="Genomic_DNA"/>
</dbReference>
<feature type="transmembrane region" description="Helical" evidence="10">
    <location>
        <begin position="6"/>
        <end position="22"/>
    </location>
</feature>
<evidence type="ECO:0000256" key="6">
    <source>
        <dbReference type="ARBA" id="ARBA00022989"/>
    </source>
</evidence>
<evidence type="ECO:0000256" key="4">
    <source>
        <dbReference type="ARBA" id="ARBA00022475"/>
    </source>
</evidence>
<evidence type="ECO:0000259" key="11">
    <source>
        <dbReference type="Pfam" id="PF00361"/>
    </source>
</evidence>
<dbReference type="Pfam" id="PF20501">
    <property type="entry name" value="MbhE"/>
    <property type="match status" value="1"/>
</dbReference>
<evidence type="ECO:0000259" key="14">
    <source>
        <dbReference type="Pfam" id="PF20501"/>
    </source>
</evidence>
<feature type="transmembrane region" description="Helical" evidence="10">
    <location>
        <begin position="298"/>
        <end position="318"/>
    </location>
</feature>
<evidence type="ECO:0000259" key="12">
    <source>
        <dbReference type="Pfam" id="PF00662"/>
    </source>
</evidence>
<dbReference type="GO" id="GO:0006811">
    <property type="term" value="P:monoatomic ion transport"/>
    <property type="evidence" value="ECO:0007669"/>
    <property type="project" value="UniProtKB-KW"/>
</dbReference>
<feature type="transmembrane region" description="Helical" evidence="10">
    <location>
        <begin position="330"/>
        <end position="347"/>
    </location>
</feature>
<dbReference type="PANTHER" id="PTHR43373:SF1">
    <property type="entry name" value="NA(+)_H(+) ANTIPORTER SUBUNIT A"/>
    <property type="match status" value="1"/>
</dbReference>
<accession>A0A932HZN2</accession>
<dbReference type="Proteomes" id="UP000782312">
    <property type="component" value="Unassembled WGS sequence"/>
</dbReference>
<evidence type="ECO:0000313" key="16">
    <source>
        <dbReference type="Proteomes" id="UP000782312"/>
    </source>
</evidence>
<comment type="subcellular location">
    <subcellularLocation>
        <location evidence="1">Cell membrane</location>
        <topology evidence="1">Multi-pass membrane protein</topology>
    </subcellularLocation>
    <subcellularLocation>
        <location evidence="9">Membrane</location>
        <topology evidence="9">Multi-pass membrane protein</topology>
    </subcellularLocation>
</comment>
<dbReference type="InterPro" id="IPR001516">
    <property type="entry name" value="Proton_antipo_N"/>
</dbReference>
<dbReference type="InterPro" id="IPR050616">
    <property type="entry name" value="CPA3_Na-H_Antiporter_A"/>
</dbReference>
<dbReference type="GO" id="GO:0015297">
    <property type="term" value="F:antiporter activity"/>
    <property type="evidence" value="ECO:0007669"/>
    <property type="project" value="UniProtKB-KW"/>
</dbReference>
<dbReference type="InterPro" id="IPR025383">
    <property type="entry name" value="MrpA_C/MbhD"/>
</dbReference>
<feature type="transmembrane region" description="Helical" evidence="10">
    <location>
        <begin position="608"/>
        <end position="627"/>
    </location>
</feature>